<accession>A0A438HMA0</accession>
<protein>
    <recommendedName>
        <fullName evidence="1">Retrotransposon gag domain-containing protein</fullName>
    </recommendedName>
</protein>
<proteinExistence type="predicted"/>
<comment type="caution">
    <text evidence="2">The sequence shown here is derived from an EMBL/GenBank/DDBJ whole genome shotgun (WGS) entry which is preliminary data.</text>
</comment>
<gene>
    <name evidence="2" type="ORF">CK203_044093</name>
</gene>
<evidence type="ECO:0000259" key="1">
    <source>
        <dbReference type="Pfam" id="PF03732"/>
    </source>
</evidence>
<dbReference type="Pfam" id="PF03732">
    <property type="entry name" value="Retrotrans_gag"/>
    <property type="match status" value="1"/>
</dbReference>
<reference evidence="2 3" key="1">
    <citation type="journal article" date="2018" name="PLoS Genet.">
        <title>Population sequencing reveals clonal diversity and ancestral inbreeding in the grapevine cultivar Chardonnay.</title>
        <authorList>
            <person name="Roach M.J."/>
            <person name="Johnson D.L."/>
            <person name="Bohlmann J."/>
            <person name="van Vuuren H.J."/>
            <person name="Jones S.J."/>
            <person name="Pretorius I.S."/>
            <person name="Schmidt S.A."/>
            <person name="Borneman A.R."/>
        </authorList>
    </citation>
    <scope>NUCLEOTIDE SEQUENCE [LARGE SCALE GENOMIC DNA]</scope>
    <source>
        <strain evidence="3">cv. Chardonnay</strain>
        <tissue evidence="2">Leaf</tissue>
    </source>
</reference>
<name>A0A438HMA0_VITVI</name>
<dbReference type="Proteomes" id="UP000288805">
    <property type="component" value="Unassembled WGS sequence"/>
</dbReference>
<organism evidence="2 3">
    <name type="scientific">Vitis vinifera</name>
    <name type="common">Grape</name>
    <dbReference type="NCBI Taxonomy" id="29760"/>
    <lineage>
        <taxon>Eukaryota</taxon>
        <taxon>Viridiplantae</taxon>
        <taxon>Streptophyta</taxon>
        <taxon>Embryophyta</taxon>
        <taxon>Tracheophyta</taxon>
        <taxon>Spermatophyta</taxon>
        <taxon>Magnoliopsida</taxon>
        <taxon>eudicotyledons</taxon>
        <taxon>Gunneridae</taxon>
        <taxon>Pentapetalae</taxon>
        <taxon>rosids</taxon>
        <taxon>Vitales</taxon>
        <taxon>Vitaceae</taxon>
        <taxon>Viteae</taxon>
        <taxon>Vitis</taxon>
    </lineage>
</organism>
<evidence type="ECO:0000313" key="3">
    <source>
        <dbReference type="Proteomes" id="UP000288805"/>
    </source>
</evidence>
<dbReference type="InterPro" id="IPR005162">
    <property type="entry name" value="Retrotrans_gag_dom"/>
</dbReference>
<feature type="domain" description="Retrotransposon gag" evidence="1">
    <location>
        <begin position="18"/>
        <end position="84"/>
    </location>
</feature>
<dbReference type="EMBL" id="QGNW01000203">
    <property type="protein sequence ID" value="RVW85529.1"/>
    <property type="molecule type" value="Genomic_DNA"/>
</dbReference>
<evidence type="ECO:0000313" key="2">
    <source>
        <dbReference type="EMBL" id="RVW85529.1"/>
    </source>
</evidence>
<sequence length="127" mass="14577">MVEHGSNDDAKLGRLRTSTLETLKKELKDQFFPSNMAWMARESLKRLKQIETITDYVKEFSSLILDIKDMSEVDKLFNFMSGLQKWTQIELRFQGVRDLPSAIVAIDFLVDYRLDASSPASKKGKGQ</sequence>
<dbReference type="AlphaFoldDB" id="A0A438HMA0"/>